<evidence type="ECO:0000313" key="3">
    <source>
        <dbReference type="Proteomes" id="UP000886998"/>
    </source>
</evidence>
<evidence type="ECO:0000313" key="2">
    <source>
        <dbReference type="EMBL" id="GFY39400.1"/>
    </source>
</evidence>
<comment type="caution">
    <text evidence="2">The sequence shown here is derived from an EMBL/GenBank/DDBJ whole genome shotgun (WGS) entry which is preliminary data.</text>
</comment>
<organism evidence="2 3">
    <name type="scientific">Trichonephila inaurata madagascariensis</name>
    <dbReference type="NCBI Taxonomy" id="2747483"/>
    <lineage>
        <taxon>Eukaryota</taxon>
        <taxon>Metazoa</taxon>
        <taxon>Ecdysozoa</taxon>
        <taxon>Arthropoda</taxon>
        <taxon>Chelicerata</taxon>
        <taxon>Arachnida</taxon>
        <taxon>Araneae</taxon>
        <taxon>Araneomorphae</taxon>
        <taxon>Entelegynae</taxon>
        <taxon>Araneoidea</taxon>
        <taxon>Nephilidae</taxon>
        <taxon>Trichonephila</taxon>
        <taxon>Trichonephila inaurata</taxon>
    </lineage>
</organism>
<feature type="compositionally biased region" description="Polar residues" evidence="1">
    <location>
        <begin position="65"/>
        <end position="82"/>
    </location>
</feature>
<proteinExistence type="predicted"/>
<accession>A0A8X6WRE6</accession>
<reference evidence="2" key="1">
    <citation type="submission" date="2020-08" db="EMBL/GenBank/DDBJ databases">
        <title>Multicomponent nature underlies the extraordinary mechanical properties of spider dragline silk.</title>
        <authorList>
            <person name="Kono N."/>
            <person name="Nakamura H."/>
            <person name="Mori M."/>
            <person name="Yoshida Y."/>
            <person name="Ohtoshi R."/>
            <person name="Malay A.D."/>
            <person name="Moran D.A.P."/>
            <person name="Tomita M."/>
            <person name="Numata K."/>
            <person name="Arakawa K."/>
        </authorList>
    </citation>
    <scope>NUCLEOTIDE SEQUENCE</scope>
</reference>
<dbReference type="Proteomes" id="UP000886998">
    <property type="component" value="Unassembled WGS sequence"/>
</dbReference>
<protein>
    <submittedName>
        <fullName evidence="2">Uncharacterized protein</fullName>
    </submittedName>
</protein>
<dbReference type="EMBL" id="BMAV01001366">
    <property type="protein sequence ID" value="GFY39400.1"/>
    <property type="molecule type" value="Genomic_DNA"/>
</dbReference>
<dbReference type="AlphaFoldDB" id="A0A8X6WRE6"/>
<feature type="compositionally biased region" description="Polar residues" evidence="1">
    <location>
        <begin position="35"/>
        <end position="55"/>
    </location>
</feature>
<evidence type="ECO:0000256" key="1">
    <source>
        <dbReference type="SAM" id="MobiDB-lite"/>
    </source>
</evidence>
<sequence length="82" mass="9361">MYKNKLIKLGKRYDICKRSYISWRSQRQAIVVTSTTESGYSSVRDSQRSNLALQTDSRHSELEGNSHTSRVQQGSSKVVIQP</sequence>
<name>A0A8X6WRE6_9ARAC</name>
<gene>
    <name evidence="2" type="ORF">TNIN_180681</name>
</gene>
<feature type="region of interest" description="Disordered" evidence="1">
    <location>
        <begin position="35"/>
        <end position="82"/>
    </location>
</feature>
<keyword evidence="3" id="KW-1185">Reference proteome</keyword>